<keyword evidence="2" id="KW-1133">Transmembrane helix</keyword>
<name>E4UY13_ARTGP</name>
<dbReference type="OrthoDB" id="5421765at2759"/>
<dbReference type="OMA" id="SYVMAIT"/>
<dbReference type="GeneID" id="10027687"/>
<evidence type="ECO:0000256" key="2">
    <source>
        <dbReference type="SAM" id="Phobius"/>
    </source>
</evidence>
<dbReference type="EMBL" id="DS989825">
    <property type="protein sequence ID" value="EFR02006.1"/>
    <property type="molecule type" value="Genomic_DNA"/>
</dbReference>
<evidence type="ECO:0000313" key="4">
    <source>
        <dbReference type="Proteomes" id="UP000002669"/>
    </source>
</evidence>
<dbReference type="InParanoid" id="E4UY13"/>
<feature type="transmembrane region" description="Helical" evidence="2">
    <location>
        <begin position="113"/>
        <end position="137"/>
    </location>
</feature>
<dbReference type="Proteomes" id="UP000002669">
    <property type="component" value="Unassembled WGS sequence"/>
</dbReference>
<protein>
    <submittedName>
        <fullName evidence="3">Uncharacterized protein</fullName>
    </submittedName>
</protein>
<organism evidence="4">
    <name type="scientific">Arthroderma gypseum (strain ATCC MYA-4604 / CBS 118893)</name>
    <name type="common">Microsporum gypseum</name>
    <dbReference type="NCBI Taxonomy" id="535722"/>
    <lineage>
        <taxon>Eukaryota</taxon>
        <taxon>Fungi</taxon>
        <taxon>Dikarya</taxon>
        <taxon>Ascomycota</taxon>
        <taxon>Pezizomycotina</taxon>
        <taxon>Eurotiomycetes</taxon>
        <taxon>Eurotiomycetidae</taxon>
        <taxon>Onygenales</taxon>
        <taxon>Arthrodermataceae</taxon>
        <taxon>Nannizzia</taxon>
    </lineage>
</organism>
<evidence type="ECO:0000313" key="3">
    <source>
        <dbReference type="EMBL" id="EFR02006.1"/>
    </source>
</evidence>
<dbReference type="RefSeq" id="XP_003172417.1">
    <property type="nucleotide sequence ID" value="XM_003172369.1"/>
</dbReference>
<feature type="compositionally biased region" description="Polar residues" evidence="1">
    <location>
        <begin position="87"/>
        <end position="107"/>
    </location>
</feature>
<feature type="region of interest" description="Disordered" evidence="1">
    <location>
        <begin position="1"/>
        <end position="107"/>
    </location>
</feature>
<proteinExistence type="predicted"/>
<feature type="compositionally biased region" description="Low complexity" evidence="1">
    <location>
        <begin position="22"/>
        <end position="86"/>
    </location>
</feature>
<keyword evidence="2" id="KW-0812">Transmembrane</keyword>
<dbReference type="AlphaFoldDB" id="E4UY13"/>
<keyword evidence="2" id="KW-0472">Membrane</keyword>
<dbReference type="HOGENOM" id="CLU_039063_0_0_1"/>
<gene>
    <name evidence="3" type="ORF">MGYG_05009</name>
</gene>
<accession>E4UY13</accession>
<sequence length="451" mass="48424">MAASSLSSMPGLPTTSPPQGFPTPGTSPTSSTSPSTTSPSTTSPSSSTSPSTTSPSTTSPSSTPPIGSGQIPGSSNGTDTSTGSATLTPSRYPTASARPSQLPASSSGYSDGVLAGAIVASTIGSAILTCLVAYFCFYRNSSKRGAGPKNKRTQSDNHDTEVNGYRNHLSGALTLPSTQHKSDTLFSRTLHDDKSNLGSYIPNSADDQAVRSRVLTAFEQIALHVENYYSYNSSLNAEPSYLTQDSETIGPYNSPFLPAPAISMLAQSKDKVPVIKHCLIQTILPLVFHTTQYKHHSNEESLLPPLYAAFTFLGELQSYQDVAASQVQFHWRMLSAYGYRGVSATQKQAYKATRNEKISRVVKKFTAAFQAYASLQYPESARIRHLTSVVEDAADLGIWLFEQPCGFDFIWDKAAVGKISISPAMVKVSDENGQHLHVEQEMVESTIVSYK</sequence>
<reference evidence="4" key="1">
    <citation type="journal article" date="2012" name="MBio">
        <title>Comparative genome analysis of Trichophyton rubrum and related dermatophytes reveals candidate genes involved in infection.</title>
        <authorList>
            <person name="Martinez D.A."/>
            <person name="Oliver B.G."/>
            <person name="Graeser Y."/>
            <person name="Goldberg J.M."/>
            <person name="Li W."/>
            <person name="Martinez-Rossi N.M."/>
            <person name="Monod M."/>
            <person name="Shelest E."/>
            <person name="Barton R.C."/>
            <person name="Birch E."/>
            <person name="Brakhage A.A."/>
            <person name="Chen Z."/>
            <person name="Gurr S.J."/>
            <person name="Heiman D."/>
            <person name="Heitman J."/>
            <person name="Kosti I."/>
            <person name="Rossi A."/>
            <person name="Saif S."/>
            <person name="Samalova M."/>
            <person name="Saunders C.W."/>
            <person name="Shea T."/>
            <person name="Summerbell R.C."/>
            <person name="Xu J."/>
            <person name="Young S."/>
            <person name="Zeng Q."/>
            <person name="Birren B.W."/>
            <person name="Cuomo C.A."/>
            <person name="White T.C."/>
        </authorList>
    </citation>
    <scope>NUCLEOTIDE SEQUENCE [LARGE SCALE GENOMIC DNA]</scope>
    <source>
        <strain evidence="4">ATCC MYA-4604 / CBS 118893</strain>
    </source>
</reference>
<dbReference type="VEuPathDB" id="FungiDB:MGYG_05009"/>
<evidence type="ECO:0000256" key="1">
    <source>
        <dbReference type="SAM" id="MobiDB-lite"/>
    </source>
</evidence>
<dbReference type="eggNOG" id="ENOG502SVX1">
    <property type="taxonomic scope" value="Eukaryota"/>
</dbReference>
<keyword evidence="4" id="KW-1185">Reference proteome</keyword>